<proteinExistence type="evidence at transcript level"/>
<comment type="similarity">
    <text evidence="4">Belongs to the CFAP96 family.</text>
</comment>
<protein>
    <recommendedName>
        <fullName evidence="5">Cilia-and flagella-associated protein 96</fullName>
    </recommendedName>
</protein>
<dbReference type="InterPro" id="IPR029358">
    <property type="entry name" value="CFAP96"/>
</dbReference>
<reference evidence="7" key="1">
    <citation type="submission" date="2020-04" db="EMBL/GenBank/DDBJ databases">
        <authorList>
            <person name="Neveu A P."/>
        </authorList>
    </citation>
    <scope>NUCLEOTIDE SEQUENCE</scope>
    <source>
        <tissue evidence="7">Whole embryo</tissue>
    </source>
</reference>
<dbReference type="PANTHER" id="PTHR31144">
    <property type="entry name" value="UPF0602 PROTEIN C4ORF47"/>
    <property type="match status" value="1"/>
</dbReference>
<evidence type="ECO:0000256" key="4">
    <source>
        <dbReference type="ARBA" id="ARBA00035656"/>
    </source>
</evidence>
<name>A0A6F9D7W7_9ASCI</name>
<feature type="region of interest" description="Disordered" evidence="6">
    <location>
        <begin position="207"/>
        <end position="261"/>
    </location>
</feature>
<evidence type="ECO:0000256" key="2">
    <source>
        <dbReference type="ARBA" id="ARBA00022490"/>
    </source>
</evidence>
<organism evidence="7">
    <name type="scientific">Phallusia mammillata</name>
    <dbReference type="NCBI Taxonomy" id="59560"/>
    <lineage>
        <taxon>Eukaryota</taxon>
        <taxon>Metazoa</taxon>
        <taxon>Chordata</taxon>
        <taxon>Tunicata</taxon>
        <taxon>Ascidiacea</taxon>
        <taxon>Phlebobranchia</taxon>
        <taxon>Ascidiidae</taxon>
        <taxon>Phallusia</taxon>
    </lineage>
</organism>
<evidence type="ECO:0000313" key="7">
    <source>
        <dbReference type="EMBL" id="CAB3227129.1"/>
    </source>
</evidence>
<dbReference type="PANTHER" id="PTHR31144:SF1">
    <property type="entry name" value="UPF0602 PROTEIN C4ORF47"/>
    <property type="match status" value="1"/>
</dbReference>
<keyword evidence="2" id="KW-0963">Cytoplasm</keyword>
<comment type="subcellular location">
    <subcellularLocation>
        <location evidence="1">Cytoplasm</location>
        <location evidence="1">Cytoskeleton</location>
        <location evidence="1">Microtubule organizing center</location>
        <location evidence="1">Centrosome</location>
    </subcellularLocation>
</comment>
<accession>A0A6F9D7W7</accession>
<keyword evidence="3" id="KW-0206">Cytoskeleton</keyword>
<dbReference type="GO" id="GO:0005881">
    <property type="term" value="C:cytoplasmic microtubule"/>
    <property type="evidence" value="ECO:0007669"/>
    <property type="project" value="TreeGrafter"/>
</dbReference>
<evidence type="ECO:0000256" key="3">
    <source>
        <dbReference type="ARBA" id="ARBA00023212"/>
    </source>
</evidence>
<dbReference type="Pfam" id="PF15239">
    <property type="entry name" value="CFAP96-like"/>
    <property type="match status" value="1"/>
</dbReference>
<sequence length="315" mass="34681">MAGGGGGKPDMERIGLFSEVGYTTIGDKYPKVHVSSLPFNDSAYKGKHMLPGGSKTRSALQAGYFDSQFKRIMEKEAYTDPIKLRRQERLRQSNKNIGKAFLPNNGEKLPCGLGNHYGTFSGAIGAFSPVSRQRKPYTAPGRNFTTNPGKKGTGYGYMNVTLGKYHDHAVEAFDRGKELRRKDQLAHKGSLKGGPFKLNLHPSSYFDNNPYRSDRALGPGKHSSPKLPAVKPFKPSSPPKKIGGAKAGTFDPYPSHSNDPYSIKQKKVATTNKEGKLFHPSQGIKSRPVKSIMAQNVVKAVHRDNYKMMQSVMAY</sequence>
<gene>
    <name evidence="7" type="primary">C4orf47</name>
</gene>
<evidence type="ECO:0000256" key="6">
    <source>
        <dbReference type="SAM" id="MobiDB-lite"/>
    </source>
</evidence>
<dbReference type="EMBL" id="LR783499">
    <property type="protein sequence ID" value="CAB3227129.1"/>
    <property type="molecule type" value="mRNA"/>
</dbReference>
<evidence type="ECO:0000256" key="5">
    <source>
        <dbReference type="ARBA" id="ARBA00035693"/>
    </source>
</evidence>
<dbReference type="GO" id="GO:0005813">
    <property type="term" value="C:centrosome"/>
    <property type="evidence" value="ECO:0007669"/>
    <property type="project" value="UniProtKB-SubCell"/>
</dbReference>
<evidence type="ECO:0000256" key="1">
    <source>
        <dbReference type="ARBA" id="ARBA00004300"/>
    </source>
</evidence>
<dbReference type="AlphaFoldDB" id="A0A6F9D7W7"/>